<protein>
    <submittedName>
        <fullName evidence="1">Uncharacterized protein</fullName>
    </submittedName>
</protein>
<accession>A0A1R1PYD5</accession>
<dbReference type="InterPro" id="IPR036691">
    <property type="entry name" value="Endo/exonu/phosph_ase_sf"/>
</dbReference>
<dbReference type="Proteomes" id="UP000188320">
    <property type="component" value="Unassembled WGS sequence"/>
</dbReference>
<proteinExistence type="predicted"/>
<organism evidence="1 2">
    <name type="scientific">Zancudomyces culisetae</name>
    <name type="common">Gut fungus</name>
    <name type="synonym">Smittium culisetae</name>
    <dbReference type="NCBI Taxonomy" id="1213189"/>
    <lineage>
        <taxon>Eukaryota</taxon>
        <taxon>Fungi</taxon>
        <taxon>Fungi incertae sedis</taxon>
        <taxon>Zoopagomycota</taxon>
        <taxon>Kickxellomycotina</taxon>
        <taxon>Harpellomycetes</taxon>
        <taxon>Harpellales</taxon>
        <taxon>Legeriomycetaceae</taxon>
        <taxon>Zancudomyces</taxon>
    </lineage>
</organism>
<dbReference type="EMBL" id="LSSK01000026">
    <property type="protein sequence ID" value="OMH85972.1"/>
    <property type="molecule type" value="Genomic_DNA"/>
</dbReference>
<evidence type="ECO:0000313" key="1">
    <source>
        <dbReference type="EMBL" id="OMH85972.1"/>
    </source>
</evidence>
<reference evidence="2" key="1">
    <citation type="submission" date="2017-01" db="EMBL/GenBank/DDBJ databases">
        <authorList>
            <person name="Wang Y."/>
            <person name="White M."/>
            <person name="Kvist S."/>
            <person name="Moncalvo J.-M."/>
        </authorList>
    </citation>
    <scope>NUCLEOTIDE SEQUENCE [LARGE SCALE GENOMIC DNA]</scope>
    <source>
        <strain evidence="2">COL-18-3</strain>
    </source>
</reference>
<dbReference type="Gene3D" id="3.60.10.10">
    <property type="entry name" value="Endonuclease/exonuclease/phosphatase"/>
    <property type="match status" value="1"/>
</dbReference>
<gene>
    <name evidence="1" type="ORF">AX774_g481</name>
</gene>
<evidence type="ECO:0000313" key="2">
    <source>
        <dbReference type="Proteomes" id="UP000188320"/>
    </source>
</evidence>
<name>A0A1R1PYD5_ZANCU</name>
<sequence>MTILQNDRKEINDLIRGSEKIVEIYSGYQVLENKQRQKAYITIVTNETDGIKTAAVFLLWKCAGNCIGIYEIMSLKEGLFKIKVAMRPREKSSDKDKDKQKEKEKDKVTVFTEEVEPKEHITALKNKYGIETFEVEDTTTIKYMDQEILCIFNADGGARAFRERIREYIFPSADKELMEKQFQWINYYGTCKKMLLELGAPNGYQQGKSIVKIVDDSERFTRDLIGERLEMRKSEYTLENKVKIMIGTWNVAGNDPPENVDNWLFGDPELLVIHDKHQVACSYISKYKYDDFSI</sequence>
<dbReference type="OrthoDB" id="7862313at2759"/>
<keyword evidence="2" id="KW-1185">Reference proteome</keyword>
<comment type="caution">
    <text evidence="1">The sequence shown here is derived from an EMBL/GenBank/DDBJ whole genome shotgun (WGS) entry which is preliminary data.</text>
</comment>
<dbReference type="AlphaFoldDB" id="A0A1R1PYD5"/>